<comment type="similarity">
    <text evidence="3">Belongs to the telombin family.</text>
</comment>
<dbReference type="InterPro" id="IPR011564">
    <property type="entry name" value="Telomer_end-bd_POT1/Cdc13"/>
</dbReference>
<evidence type="ECO:0000256" key="7">
    <source>
        <dbReference type="ARBA" id="ARBA00023125"/>
    </source>
</evidence>
<feature type="region of interest" description="Disordered" evidence="9">
    <location>
        <begin position="588"/>
        <end position="660"/>
    </location>
</feature>
<feature type="compositionally biased region" description="Low complexity" evidence="9">
    <location>
        <begin position="596"/>
        <end position="609"/>
    </location>
</feature>
<dbReference type="GeneID" id="36570889"/>
<comment type="subcellular location">
    <subcellularLocation>
        <location evidence="2">Chromosome</location>
        <location evidence="2">Telomere</location>
    </subcellularLocation>
    <subcellularLocation>
        <location evidence="1">Nucleus</location>
    </subcellularLocation>
</comment>
<dbReference type="InterPro" id="IPR028389">
    <property type="entry name" value="POT1"/>
</dbReference>
<evidence type="ECO:0000256" key="3">
    <source>
        <dbReference type="ARBA" id="ARBA00008442"/>
    </source>
</evidence>
<keyword evidence="7" id="KW-0238">DNA-binding</keyword>
<proteinExistence type="inferred from homology"/>
<dbReference type="GO" id="GO:0016233">
    <property type="term" value="P:telomere capping"/>
    <property type="evidence" value="ECO:0007669"/>
    <property type="project" value="TreeGrafter"/>
</dbReference>
<dbReference type="GO" id="GO:0098505">
    <property type="term" value="F:G-rich strand telomeric DNA binding"/>
    <property type="evidence" value="ECO:0007669"/>
    <property type="project" value="TreeGrafter"/>
</dbReference>
<evidence type="ECO:0000256" key="8">
    <source>
        <dbReference type="ARBA" id="ARBA00023242"/>
    </source>
</evidence>
<evidence type="ECO:0000256" key="1">
    <source>
        <dbReference type="ARBA" id="ARBA00004123"/>
    </source>
</evidence>
<feature type="domain" description="Telomeric single stranded DNA binding POT1/Cdc13" evidence="10">
    <location>
        <begin position="28"/>
        <end position="165"/>
    </location>
</feature>
<dbReference type="RefSeq" id="XP_024718865.1">
    <property type="nucleotide sequence ID" value="XM_024862808.1"/>
</dbReference>
<evidence type="ECO:0000256" key="6">
    <source>
        <dbReference type="ARBA" id="ARBA00022895"/>
    </source>
</evidence>
<dbReference type="GO" id="GO:0010521">
    <property type="term" value="F:telomerase inhibitor activity"/>
    <property type="evidence" value="ECO:0007669"/>
    <property type="project" value="TreeGrafter"/>
</dbReference>
<keyword evidence="12" id="KW-1185">Reference proteome</keyword>
<dbReference type="AlphaFoldDB" id="A0A2T3AW17"/>
<evidence type="ECO:0000259" key="10">
    <source>
        <dbReference type="SMART" id="SM00976"/>
    </source>
</evidence>
<keyword evidence="6" id="KW-0779">Telomere</keyword>
<keyword evidence="8" id="KW-0539">Nucleus</keyword>
<dbReference type="GO" id="GO:0000783">
    <property type="term" value="C:nuclear telomere cap complex"/>
    <property type="evidence" value="ECO:0007669"/>
    <property type="project" value="TreeGrafter"/>
</dbReference>
<evidence type="ECO:0000256" key="4">
    <source>
        <dbReference type="ARBA" id="ARBA00015253"/>
    </source>
</evidence>
<dbReference type="InterPro" id="IPR012340">
    <property type="entry name" value="NA-bd_OB-fold"/>
</dbReference>
<feature type="compositionally biased region" description="Basic and acidic residues" evidence="9">
    <location>
        <begin position="628"/>
        <end position="645"/>
    </location>
</feature>
<name>A0A2T3AW17_AMORE</name>
<dbReference type="Pfam" id="PF02765">
    <property type="entry name" value="POT1"/>
    <property type="match status" value="1"/>
</dbReference>
<evidence type="ECO:0000256" key="2">
    <source>
        <dbReference type="ARBA" id="ARBA00004574"/>
    </source>
</evidence>
<dbReference type="InParanoid" id="A0A2T3AW17"/>
<dbReference type="STRING" id="857342.A0A2T3AW17"/>
<evidence type="ECO:0000313" key="12">
    <source>
        <dbReference type="Proteomes" id="UP000241818"/>
    </source>
</evidence>
<dbReference type="Gene3D" id="2.40.50.140">
    <property type="entry name" value="Nucleic acid-binding proteins"/>
    <property type="match status" value="2"/>
</dbReference>
<gene>
    <name evidence="11" type="ORF">M430DRAFT_143282</name>
</gene>
<dbReference type="Pfam" id="PF16686">
    <property type="entry name" value="POT1PC"/>
    <property type="match status" value="1"/>
</dbReference>
<dbReference type="PANTHER" id="PTHR14513">
    <property type="entry name" value="PROTECTION OF TELOMERES 1"/>
    <property type="match status" value="1"/>
</dbReference>
<dbReference type="GO" id="GO:0032210">
    <property type="term" value="P:regulation of telomere maintenance via telomerase"/>
    <property type="evidence" value="ECO:0007669"/>
    <property type="project" value="TreeGrafter"/>
</dbReference>
<dbReference type="FunFam" id="2.40.50.140:FF:000303">
    <property type="entry name" value="Protection of telomeres protein 1"/>
    <property type="match status" value="1"/>
</dbReference>
<dbReference type="Proteomes" id="UP000241818">
    <property type="component" value="Unassembled WGS sequence"/>
</dbReference>
<evidence type="ECO:0000256" key="9">
    <source>
        <dbReference type="SAM" id="MobiDB-lite"/>
    </source>
</evidence>
<sequence length="707" mass="79920">MSAQGSPEPSSSAPSLPPGFQTVAAILDTPNDKLKAGTMTFNVIGFIKDYRPPYKTRGTDFKCTIEIKDYSTHGSEGLKVIMFWPEDRMPKIQGVSDVVLIRNARAQMYSGEVSLLASYATEVHVMPASKIPPTLPRDSRAPWQSTPQLTCRHPTPVETSYVVWANSQVSELNLPSNEEFEMKSMQAMNVKDKYSLLKDVKPECFYDILGEVIRKYDGSSGSTLYISDYTAHSRFYNYEWGGGETVEPRDGDEFGYIRTRPKKNNDWPGPYGKMSIQLTLFDAHAEFVRENVEAGQWVLLKNVYINFGKMGDCLEGFLRGDPNSSEKVRVRVLKRSEDKDDIRWKEALTRKLQWNQKFEKQKQDILDKAAGLEGKRKLDDMEHSKKNSKLRRQARRAAAEGKAATFEAKVAKKFDLNENIRCSYPDQPILPLHVILRRPTILLGTEAPREAVSPFDVGKYRANVRVVGYFPDKVEDFSVGRRISDYDILSDYSGGEDTDVEEDRRVFKSGNGFAKKWEWRFALEVEDADPKSPKERMWLLVDNHNAQGLLGIDATNLRGDRTALRQVKEQLCILWGDLEEQKSAFLRQQGADDTKSLPPSSLDPDSSAPEPRRKVGDQPNLDSDDENEVPHQRSPDRDPSAKQEQESTSSTTKAGLPASIPAVKNKPFTCCIRQYGIKVDEEDPSKANAGDGKRWKRMFGLFGTRIV</sequence>
<reference evidence="11 12" key="1">
    <citation type="journal article" date="2018" name="New Phytol.">
        <title>Comparative genomics and transcriptomics depict ericoid mycorrhizal fungi as versatile saprotrophs and plant mutualists.</title>
        <authorList>
            <person name="Martino E."/>
            <person name="Morin E."/>
            <person name="Grelet G.A."/>
            <person name="Kuo A."/>
            <person name="Kohler A."/>
            <person name="Daghino S."/>
            <person name="Barry K.W."/>
            <person name="Cichocki N."/>
            <person name="Clum A."/>
            <person name="Dockter R.B."/>
            <person name="Hainaut M."/>
            <person name="Kuo R.C."/>
            <person name="LaButti K."/>
            <person name="Lindahl B.D."/>
            <person name="Lindquist E.A."/>
            <person name="Lipzen A."/>
            <person name="Khouja H.R."/>
            <person name="Magnuson J."/>
            <person name="Murat C."/>
            <person name="Ohm R.A."/>
            <person name="Singer S.W."/>
            <person name="Spatafora J.W."/>
            <person name="Wang M."/>
            <person name="Veneault-Fourrey C."/>
            <person name="Henrissat B."/>
            <person name="Grigoriev I.V."/>
            <person name="Martin F.M."/>
            <person name="Perotto S."/>
        </authorList>
    </citation>
    <scope>NUCLEOTIDE SEQUENCE [LARGE SCALE GENOMIC DNA]</scope>
    <source>
        <strain evidence="11 12">ATCC 22711</strain>
    </source>
</reference>
<organism evidence="11 12">
    <name type="scientific">Amorphotheca resinae ATCC 22711</name>
    <dbReference type="NCBI Taxonomy" id="857342"/>
    <lineage>
        <taxon>Eukaryota</taxon>
        <taxon>Fungi</taxon>
        <taxon>Dikarya</taxon>
        <taxon>Ascomycota</taxon>
        <taxon>Pezizomycotina</taxon>
        <taxon>Leotiomycetes</taxon>
        <taxon>Helotiales</taxon>
        <taxon>Amorphothecaceae</taxon>
        <taxon>Amorphotheca</taxon>
    </lineage>
</organism>
<dbReference type="EMBL" id="KZ679014">
    <property type="protein sequence ID" value="PSS12874.1"/>
    <property type="molecule type" value="Genomic_DNA"/>
</dbReference>
<accession>A0A2T3AW17</accession>
<dbReference type="OrthoDB" id="2186770at2759"/>
<keyword evidence="5" id="KW-0158">Chromosome</keyword>
<dbReference type="InterPro" id="IPR032042">
    <property type="entry name" value="POT1PC"/>
</dbReference>
<dbReference type="PANTHER" id="PTHR14513:SF0">
    <property type="entry name" value="PROTECTION OF TELOMERES PROTEIN 1"/>
    <property type="match status" value="1"/>
</dbReference>
<dbReference type="SUPFAM" id="SSF50249">
    <property type="entry name" value="Nucleic acid-binding proteins"/>
    <property type="match status" value="2"/>
</dbReference>
<protein>
    <recommendedName>
        <fullName evidence="4">Protection of telomeres protein 1</fullName>
    </recommendedName>
</protein>
<evidence type="ECO:0000313" key="11">
    <source>
        <dbReference type="EMBL" id="PSS12874.1"/>
    </source>
</evidence>
<dbReference type="SMART" id="SM00976">
    <property type="entry name" value="Telo_bind"/>
    <property type="match status" value="1"/>
</dbReference>
<evidence type="ECO:0000256" key="5">
    <source>
        <dbReference type="ARBA" id="ARBA00022454"/>
    </source>
</evidence>